<name>A0A5C6DN62_9BACT</name>
<protein>
    <submittedName>
        <fullName evidence="1">Uncharacterized protein</fullName>
    </submittedName>
</protein>
<organism evidence="1 2">
    <name type="scientific">Novipirellula artificiosorum</name>
    <dbReference type="NCBI Taxonomy" id="2528016"/>
    <lineage>
        <taxon>Bacteria</taxon>
        <taxon>Pseudomonadati</taxon>
        <taxon>Planctomycetota</taxon>
        <taxon>Planctomycetia</taxon>
        <taxon>Pirellulales</taxon>
        <taxon>Pirellulaceae</taxon>
        <taxon>Novipirellula</taxon>
    </lineage>
</organism>
<keyword evidence="2" id="KW-1185">Reference proteome</keyword>
<dbReference type="AlphaFoldDB" id="A0A5C6DN62"/>
<comment type="caution">
    <text evidence="1">The sequence shown here is derived from an EMBL/GenBank/DDBJ whole genome shotgun (WGS) entry which is preliminary data.</text>
</comment>
<dbReference type="Proteomes" id="UP000319143">
    <property type="component" value="Unassembled WGS sequence"/>
</dbReference>
<evidence type="ECO:0000313" key="2">
    <source>
        <dbReference type="Proteomes" id="UP000319143"/>
    </source>
</evidence>
<gene>
    <name evidence="1" type="ORF">Poly41_34260</name>
</gene>
<reference evidence="1 2" key="1">
    <citation type="submission" date="2019-02" db="EMBL/GenBank/DDBJ databases">
        <title>Deep-cultivation of Planctomycetes and their phenomic and genomic characterization uncovers novel biology.</title>
        <authorList>
            <person name="Wiegand S."/>
            <person name="Jogler M."/>
            <person name="Boedeker C."/>
            <person name="Pinto D."/>
            <person name="Vollmers J."/>
            <person name="Rivas-Marin E."/>
            <person name="Kohn T."/>
            <person name="Peeters S.H."/>
            <person name="Heuer A."/>
            <person name="Rast P."/>
            <person name="Oberbeckmann S."/>
            <person name="Bunk B."/>
            <person name="Jeske O."/>
            <person name="Meyerdierks A."/>
            <person name="Storesund J.E."/>
            <person name="Kallscheuer N."/>
            <person name="Luecker S."/>
            <person name="Lage O.M."/>
            <person name="Pohl T."/>
            <person name="Merkel B.J."/>
            <person name="Hornburger P."/>
            <person name="Mueller R.-W."/>
            <person name="Bruemmer F."/>
            <person name="Labrenz M."/>
            <person name="Spormann A.M."/>
            <person name="Op Den Camp H."/>
            <person name="Overmann J."/>
            <person name="Amann R."/>
            <person name="Jetten M.S.M."/>
            <person name="Mascher T."/>
            <person name="Medema M.H."/>
            <person name="Devos D.P."/>
            <person name="Kaster A.-K."/>
            <person name="Ovreas L."/>
            <person name="Rohde M."/>
            <person name="Galperin M.Y."/>
            <person name="Jogler C."/>
        </authorList>
    </citation>
    <scope>NUCLEOTIDE SEQUENCE [LARGE SCALE GENOMIC DNA]</scope>
    <source>
        <strain evidence="1 2">Poly41</strain>
    </source>
</reference>
<proteinExistence type="predicted"/>
<dbReference type="EMBL" id="SJPV01000005">
    <property type="protein sequence ID" value="TWU37297.1"/>
    <property type="molecule type" value="Genomic_DNA"/>
</dbReference>
<sequence>MKWRSPIFARDIRPIDAVGFGKASLHPHRKDSQFDLFHHGCLRGCVTIFSLVVVGGGLGSLV</sequence>
<accession>A0A5C6DN62</accession>
<evidence type="ECO:0000313" key="1">
    <source>
        <dbReference type="EMBL" id="TWU37297.1"/>
    </source>
</evidence>